<dbReference type="Proteomes" id="UP000325313">
    <property type="component" value="Unassembled WGS sequence"/>
</dbReference>
<comment type="caution">
    <text evidence="1">The sequence shown here is derived from an EMBL/GenBank/DDBJ whole genome shotgun (WGS) entry which is preliminary data.</text>
</comment>
<dbReference type="AlphaFoldDB" id="A0A5B0NQL2"/>
<dbReference type="EMBL" id="VDEP01000385">
    <property type="protein sequence ID" value="KAA1090410.1"/>
    <property type="molecule type" value="Genomic_DNA"/>
</dbReference>
<evidence type="ECO:0000313" key="2">
    <source>
        <dbReference type="Proteomes" id="UP000325313"/>
    </source>
</evidence>
<protein>
    <submittedName>
        <fullName evidence="1">Uncharacterized protein</fullName>
    </submittedName>
</protein>
<evidence type="ECO:0000313" key="1">
    <source>
        <dbReference type="EMBL" id="KAA1090410.1"/>
    </source>
</evidence>
<reference evidence="1 2" key="1">
    <citation type="submission" date="2019-05" db="EMBL/GenBank/DDBJ databases">
        <title>Emergence of the Ug99 lineage of the wheat stem rust pathogen through somatic hybridization.</title>
        <authorList>
            <person name="Li F."/>
            <person name="Upadhyaya N.M."/>
            <person name="Sperschneider J."/>
            <person name="Matny O."/>
            <person name="Nguyen-Phuc H."/>
            <person name="Mago R."/>
            <person name="Raley C."/>
            <person name="Miller M.E."/>
            <person name="Silverstein K.A.T."/>
            <person name="Henningsen E."/>
            <person name="Hirsch C.D."/>
            <person name="Visser B."/>
            <person name="Pretorius Z.A."/>
            <person name="Steffenson B.J."/>
            <person name="Schwessinger B."/>
            <person name="Dodds P.N."/>
            <person name="Figueroa M."/>
        </authorList>
    </citation>
    <scope>NUCLEOTIDE SEQUENCE [LARGE SCALE GENOMIC DNA]</scope>
    <source>
        <strain evidence="1 2">Ug99</strain>
    </source>
</reference>
<proteinExistence type="predicted"/>
<gene>
    <name evidence="1" type="ORF">PGTUg99_005475</name>
</gene>
<sequence length="70" mass="7918">MQIVALMQAVRAAKLIQSRGERETGKSINVPVTIRFTQDIMYRCQFLAVQYGKTSLINFWTIRAGIKISG</sequence>
<name>A0A5B0NQL2_PUCGR</name>
<organism evidence="1 2">
    <name type="scientific">Puccinia graminis f. sp. tritici</name>
    <dbReference type="NCBI Taxonomy" id="56615"/>
    <lineage>
        <taxon>Eukaryota</taxon>
        <taxon>Fungi</taxon>
        <taxon>Dikarya</taxon>
        <taxon>Basidiomycota</taxon>
        <taxon>Pucciniomycotina</taxon>
        <taxon>Pucciniomycetes</taxon>
        <taxon>Pucciniales</taxon>
        <taxon>Pucciniaceae</taxon>
        <taxon>Puccinia</taxon>
    </lineage>
</organism>
<accession>A0A5B0NQL2</accession>